<evidence type="ECO:0000256" key="1">
    <source>
        <dbReference type="SAM" id="MobiDB-lite"/>
    </source>
</evidence>
<dbReference type="InterPro" id="IPR000225">
    <property type="entry name" value="Armadillo"/>
</dbReference>
<dbReference type="InterPro" id="IPR016024">
    <property type="entry name" value="ARM-type_fold"/>
</dbReference>
<evidence type="ECO:0000313" key="2">
    <source>
        <dbReference type="EMBL" id="GFS20821.1"/>
    </source>
</evidence>
<dbReference type="SUPFAM" id="SSF48371">
    <property type="entry name" value="ARM repeat"/>
    <property type="match status" value="2"/>
</dbReference>
<feature type="compositionally biased region" description="Basic and acidic residues" evidence="1">
    <location>
        <begin position="107"/>
        <end position="122"/>
    </location>
</feature>
<dbReference type="SUPFAM" id="SSF48403">
    <property type="entry name" value="Ankyrin repeat"/>
    <property type="match status" value="1"/>
</dbReference>
<feature type="compositionally biased region" description="Basic residues" evidence="1">
    <location>
        <begin position="123"/>
        <end position="136"/>
    </location>
</feature>
<gene>
    <name evidence="2" type="ORF">ElyMa_006908200</name>
</gene>
<sequence>MNEPDENGWSHIHQCAFRGFVKSLERFVENDRDLLELETADDLRQTPFLLAISSGLQDTVACLIDMGAKVITLARAEEEEEEEEEGGGGEEEEEGRRGGGGEVEEEEGRRGGGGEEKEEEGRRGRRRRKKRRRRRRRNNKRAIFLLSSLQTASSASWSSGRRSAFGPRGHGFDSGFQQTNVTNSQNHGAVEICAIKEFISLLRYLISLGLDNLPVWKNLLKMMTSDLEEEAEAAGKCLRTLTDRSEELGISPDWRTFYEKGGVPTVVKVAKNTMQDYAKIPAFQTLLNVIEMPEIKEQLVSCGGVPAFVKLLKSSNTFAVQLSAQVLKDVAEVPEYAETVSQHQAIPSLLKVLQTIRDPEVLVPVVEAVGTIAMGSPKLRSAVGSAQGLVQALVSLFESNNHPSLLLALTNAVSQIVEGDRANQNAFVSEGITQHIVSVVMNQIRNKDIQSTLIKYPQASAVEAIHKLAEANKQTQKDLLDKGAERLLMQMLKKNRAEALQEKTAMALWALAGDNIDEKREMAGGIGVQMLIEFVNSMSENLHYIGSEGLGVLAQGPLNQQTVIAQANGIHPLVRLMKSNKEYIVLSVIKTLRHLCVGIGKVPHERNQGTISQSRGIKFLIALMVHSANEVVQVEAAFTLGCVSLGNKEILEEIFQNADFSYVRILKMLYAREPLVRMLAGSALAAFAYNNLQQQKEIAEQGGVRFSCFVPFLQSEDEYFRCCAAYQVVILARIIPDEEQAKSSAAGIKLLVDLLQDSRSEEVLALVADCIASLAHTRAGVAAAIVAINAVDHLCQMLLSEAEQVRGTAAIALGYLSHDHKGERLILQRCRNDPYLMKVIRYYTKRIRLAPTFTEGWQHYRKVGLPPIP</sequence>
<organism evidence="2 3">
    <name type="scientific">Elysia marginata</name>
    <dbReference type="NCBI Taxonomy" id="1093978"/>
    <lineage>
        <taxon>Eukaryota</taxon>
        <taxon>Metazoa</taxon>
        <taxon>Spiralia</taxon>
        <taxon>Lophotrochozoa</taxon>
        <taxon>Mollusca</taxon>
        <taxon>Gastropoda</taxon>
        <taxon>Heterobranchia</taxon>
        <taxon>Euthyneura</taxon>
        <taxon>Panpulmonata</taxon>
        <taxon>Sacoglossa</taxon>
        <taxon>Placobranchoidea</taxon>
        <taxon>Plakobranchidae</taxon>
        <taxon>Elysia</taxon>
    </lineage>
</organism>
<name>A0AAV4JEN7_9GAST</name>
<reference evidence="2 3" key="1">
    <citation type="journal article" date="2021" name="Elife">
        <title>Chloroplast acquisition without the gene transfer in kleptoplastic sea slugs, Plakobranchus ocellatus.</title>
        <authorList>
            <person name="Maeda T."/>
            <person name="Takahashi S."/>
            <person name="Yoshida T."/>
            <person name="Shimamura S."/>
            <person name="Takaki Y."/>
            <person name="Nagai Y."/>
            <person name="Toyoda A."/>
            <person name="Suzuki Y."/>
            <person name="Arimoto A."/>
            <person name="Ishii H."/>
            <person name="Satoh N."/>
            <person name="Nishiyama T."/>
            <person name="Hasebe M."/>
            <person name="Maruyama T."/>
            <person name="Minagawa J."/>
            <person name="Obokata J."/>
            <person name="Shigenobu S."/>
        </authorList>
    </citation>
    <scope>NUCLEOTIDE SEQUENCE [LARGE SCALE GENOMIC DNA]</scope>
</reference>
<dbReference type="PANTHER" id="PTHR46464:SF2">
    <property type="entry name" value="ANKYRIN AND ARMADILLO REPEAT-CONTAINING PROTEIN"/>
    <property type="match status" value="1"/>
</dbReference>
<keyword evidence="3" id="KW-1185">Reference proteome</keyword>
<dbReference type="AlphaFoldDB" id="A0AAV4JEN7"/>
<dbReference type="SMART" id="SM00185">
    <property type="entry name" value="ARM"/>
    <property type="match status" value="8"/>
</dbReference>
<dbReference type="PANTHER" id="PTHR46464">
    <property type="entry name" value="ANK_REP_REGION DOMAIN-CONTAINING PROTEIN"/>
    <property type="match status" value="1"/>
</dbReference>
<dbReference type="InterPro" id="IPR036770">
    <property type="entry name" value="Ankyrin_rpt-contain_sf"/>
</dbReference>
<comment type="caution">
    <text evidence="2">The sequence shown here is derived from an EMBL/GenBank/DDBJ whole genome shotgun (WGS) entry which is preliminary data.</text>
</comment>
<dbReference type="Gene3D" id="1.25.40.20">
    <property type="entry name" value="Ankyrin repeat-containing domain"/>
    <property type="match status" value="1"/>
</dbReference>
<accession>A0AAV4JEN7</accession>
<dbReference type="InterPro" id="IPR043379">
    <property type="entry name" value="ANKAR"/>
</dbReference>
<protein>
    <submittedName>
        <fullName evidence="2">Ankyrin and armadillo repeat-containing protein</fullName>
    </submittedName>
</protein>
<proteinExistence type="predicted"/>
<dbReference type="Proteomes" id="UP000762676">
    <property type="component" value="Unassembled WGS sequence"/>
</dbReference>
<evidence type="ECO:0000313" key="3">
    <source>
        <dbReference type="Proteomes" id="UP000762676"/>
    </source>
</evidence>
<feature type="region of interest" description="Disordered" evidence="1">
    <location>
        <begin position="75"/>
        <end position="136"/>
    </location>
</feature>
<dbReference type="InterPro" id="IPR011989">
    <property type="entry name" value="ARM-like"/>
</dbReference>
<dbReference type="Gene3D" id="1.25.10.10">
    <property type="entry name" value="Leucine-rich Repeat Variant"/>
    <property type="match status" value="3"/>
</dbReference>
<feature type="compositionally biased region" description="Acidic residues" evidence="1">
    <location>
        <begin position="77"/>
        <end position="93"/>
    </location>
</feature>
<dbReference type="EMBL" id="BMAT01013824">
    <property type="protein sequence ID" value="GFS20821.1"/>
    <property type="molecule type" value="Genomic_DNA"/>
</dbReference>